<dbReference type="GO" id="GO:0004366">
    <property type="term" value="F:glycerol-3-phosphate O-acyltransferase activity"/>
    <property type="evidence" value="ECO:0007669"/>
    <property type="project" value="TreeGrafter"/>
</dbReference>
<dbReference type="AlphaFoldDB" id="A0AAE3KV32"/>
<evidence type="ECO:0000259" key="2">
    <source>
        <dbReference type="SMART" id="SM00563"/>
    </source>
</evidence>
<organism evidence="3 4">
    <name type="scientific">Limnofasciculus baicalensis BBK-W-15</name>
    <dbReference type="NCBI Taxonomy" id="2699891"/>
    <lineage>
        <taxon>Bacteria</taxon>
        <taxon>Bacillati</taxon>
        <taxon>Cyanobacteriota</taxon>
        <taxon>Cyanophyceae</taxon>
        <taxon>Coleofasciculales</taxon>
        <taxon>Coleofasciculaceae</taxon>
        <taxon>Limnofasciculus</taxon>
        <taxon>Limnofasciculus baicalensis</taxon>
    </lineage>
</organism>
<dbReference type="RefSeq" id="WP_254014865.1">
    <property type="nucleotide sequence ID" value="NZ_JAMZMM010000489.1"/>
</dbReference>
<keyword evidence="3" id="KW-0012">Acyltransferase</keyword>
<sequence>MQLQFPQPTQIPTSVVETPQQTTTPGKIVPVTSHISHTLTSILYPLGRRVLIPFYFRRMEVTGTENIPKTGPVILAPTHRSRWDGLVMAFAAGKPVTGRDLRFMISENEMAGPQGWVLRRTGGFPVNTKHPGISSIRHSVEILRNGEALVMFPEGNIYRHGHLNPLKPGMARIALQVESLEPGSGLKIVPIGLNYDQPIPTWRSDIKVNIGKPLDVANYCTGSTKKSAQQLTQDLEMALTELERR</sequence>
<dbReference type="SMART" id="SM00563">
    <property type="entry name" value="PlsC"/>
    <property type="match status" value="1"/>
</dbReference>
<dbReference type="Pfam" id="PF01553">
    <property type="entry name" value="Acyltransferase"/>
    <property type="match status" value="1"/>
</dbReference>
<dbReference type="SUPFAM" id="SSF69593">
    <property type="entry name" value="Glycerol-3-phosphate (1)-acyltransferase"/>
    <property type="match status" value="1"/>
</dbReference>
<evidence type="ECO:0000313" key="3">
    <source>
        <dbReference type="EMBL" id="MCP2732137.1"/>
    </source>
</evidence>
<dbReference type="GO" id="GO:0016287">
    <property type="term" value="F:glycerone-phosphate O-acyltransferase activity"/>
    <property type="evidence" value="ECO:0007669"/>
    <property type="project" value="TreeGrafter"/>
</dbReference>
<proteinExistence type="predicted"/>
<dbReference type="EMBL" id="JAMZMM010000489">
    <property type="protein sequence ID" value="MCP2732137.1"/>
    <property type="molecule type" value="Genomic_DNA"/>
</dbReference>
<dbReference type="GO" id="GO:0008654">
    <property type="term" value="P:phospholipid biosynthetic process"/>
    <property type="evidence" value="ECO:0007669"/>
    <property type="project" value="TreeGrafter"/>
</dbReference>
<dbReference type="PANTHER" id="PTHR31605">
    <property type="entry name" value="GLYCEROL-3-PHOSPHATE O-ACYLTRANSFERASE 1"/>
    <property type="match status" value="1"/>
</dbReference>
<feature type="region of interest" description="Disordered" evidence="1">
    <location>
        <begin position="1"/>
        <end position="24"/>
    </location>
</feature>
<name>A0AAE3KV32_9CYAN</name>
<keyword evidence="3" id="KW-0808">Transferase</keyword>
<feature type="domain" description="Phospholipid/glycerol acyltransferase" evidence="2">
    <location>
        <begin position="73"/>
        <end position="196"/>
    </location>
</feature>
<dbReference type="InterPro" id="IPR002123">
    <property type="entry name" value="Plipid/glycerol_acylTrfase"/>
</dbReference>
<reference evidence="3" key="1">
    <citation type="submission" date="2022-06" db="EMBL/GenBank/DDBJ databases">
        <title>New cyanobacteria of genus Symplocastrum in benthos of Lake Baikal.</title>
        <authorList>
            <person name="Sorokovikova E."/>
            <person name="Tikhonova I."/>
            <person name="Krasnopeev A."/>
            <person name="Evseev P."/>
            <person name="Gladkikh A."/>
            <person name="Belykh O."/>
        </authorList>
    </citation>
    <scope>NUCLEOTIDE SEQUENCE</scope>
    <source>
        <strain evidence="3">BBK-W-15</strain>
    </source>
</reference>
<accession>A0AAE3KV32</accession>
<evidence type="ECO:0000256" key="1">
    <source>
        <dbReference type="SAM" id="MobiDB-lite"/>
    </source>
</evidence>
<gene>
    <name evidence="3" type="ORF">NJ959_27280</name>
</gene>
<evidence type="ECO:0000313" key="4">
    <source>
        <dbReference type="Proteomes" id="UP001204953"/>
    </source>
</evidence>
<protein>
    <submittedName>
        <fullName evidence="3">1-acyl-sn-glycerol-3-phosphate acyltransferase</fullName>
    </submittedName>
</protein>
<dbReference type="Proteomes" id="UP001204953">
    <property type="component" value="Unassembled WGS sequence"/>
</dbReference>
<dbReference type="PANTHER" id="PTHR31605:SF0">
    <property type="entry name" value="GLYCEROL-3-PHOSPHATE O-ACYLTRANSFERASE 1"/>
    <property type="match status" value="1"/>
</dbReference>
<keyword evidence="4" id="KW-1185">Reference proteome</keyword>
<comment type="caution">
    <text evidence="3">The sequence shown here is derived from an EMBL/GenBank/DDBJ whole genome shotgun (WGS) entry which is preliminary data.</text>
</comment>
<dbReference type="InterPro" id="IPR052744">
    <property type="entry name" value="GPAT/DAPAT"/>
</dbReference>